<organism evidence="1">
    <name type="scientific">White spot syndrome virus</name>
    <dbReference type="NCBI Taxonomy" id="342409"/>
    <lineage>
        <taxon>Viruses</taxon>
        <taxon>Viruses incertae sedis</taxon>
        <taxon>Naldaviricetes</taxon>
        <taxon>Nimaviridae</taxon>
        <taxon>Whispovirus</taxon>
    </lineage>
</organism>
<protein>
    <submittedName>
        <fullName evidence="1">WSSV474</fullName>
    </submittedName>
</protein>
<accession>A0A2I6SCE1</accession>
<reference evidence="1" key="1">
    <citation type="submission" date="2017-12" db="EMBL/GenBank/DDBJ databases">
        <authorList>
            <person name="Katneni V.K."/>
            <person name="Shekhar M.S."/>
            <person name="Otta S.K."/>
            <person name="Karthic K."/>
            <person name="Jangam A.K."/>
            <person name="Gopikrishna G."/>
            <person name="Vijayan K.K."/>
        </authorList>
    </citation>
    <scope>NUCLEOTIDE SEQUENCE [LARGE SCALE GENOMIC DNA]</scope>
    <source>
        <strain evidence="1">IN_AP4RU</strain>
    </source>
</reference>
<sequence>MIITRLVHLQCLRKWGKEAYEMFAHPPTAWRIASNEGHFSREED</sequence>
<dbReference type="Proteomes" id="UP000267352">
    <property type="component" value="Segment"/>
</dbReference>
<name>A0A2I6SCE1_9VIRU</name>
<evidence type="ECO:0000313" key="1">
    <source>
        <dbReference type="EMBL" id="AUO15230.1"/>
    </source>
</evidence>
<reference evidence="1" key="2">
    <citation type="journal article" date="2018" name="Genome Announc.">
        <title>First Report of a Complete Genome Sequence of White spot syndrome virus from India.</title>
        <authorList>
            <person name="Vinaya Kumar K."/>
            <person name="Shekhar M.S."/>
            <person name="Otta S.K."/>
            <person name="Karthic K."/>
            <person name="Ashok Kumar J."/>
            <person name="Gopikrishna G."/>
            <person name="Vijayan K.K."/>
        </authorList>
    </citation>
    <scope>NUCLEOTIDE SEQUENCE</scope>
    <source>
        <strain evidence="1">IN_AP4RU</strain>
    </source>
</reference>
<proteinExistence type="predicted"/>
<dbReference type="EMBL" id="MG702567">
    <property type="protein sequence ID" value="AUO15230.1"/>
    <property type="molecule type" value="Genomic_DNA"/>
</dbReference>